<dbReference type="Gene3D" id="1.25.40.420">
    <property type="match status" value="1"/>
</dbReference>
<dbReference type="GO" id="GO:0005096">
    <property type="term" value="F:GTPase activator activity"/>
    <property type="evidence" value="ECO:0007669"/>
    <property type="project" value="UniProtKB-KW"/>
</dbReference>
<dbReference type="CDD" id="cd18507">
    <property type="entry name" value="BACK_GPRS_like"/>
    <property type="match status" value="1"/>
</dbReference>
<dbReference type="Proteomes" id="UP000007879">
    <property type="component" value="Unassembled WGS sequence"/>
</dbReference>
<dbReference type="STRING" id="400682.A0A1X7TZ71"/>
<dbReference type="SUPFAM" id="SSF111347">
    <property type="entry name" value="Rap/Ran-GAP"/>
    <property type="match status" value="1"/>
</dbReference>
<proteinExistence type="predicted"/>
<dbReference type="InterPro" id="IPR011705">
    <property type="entry name" value="BACK"/>
</dbReference>
<feature type="compositionally biased region" description="Low complexity" evidence="2">
    <location>
        <begin position="74"/>
        <end position="88"/>
    </location>
</feature>
<feature type="region of interest" description="Disordered" evidence="2">
    <location>
        <begin position="565"/>
        <end position="602"/>
    </location>
</feature>
<feature type="region of interest" description="Disordered" evidence="2">
    <location>
        <begin position="620"/>
        <end position="639"/>
    </location>
</feature>
<feature type="region of interest" description="Disordered" evidence="2">
    <location>
        <begin position="61"/>
        <end position="104"/>
    </location>
</feature>
<dbReference type="Gene3D" id="6.10.140.210">
    <property type="match status" value="1"/>
</dbReference>
<dbReference type="SMART" id="SM00875">
    <property type="entry name" value="BACK"/>
    <property type="match status" value="1"/>
</dbReference>
<dbReference type="GO" id="GO:0005737">
    <property type="term" value="C:cytoplasm"/>
    <property type="evidence" value="ECO:0007669"/>
    <property type="project" value="TreeGrafter"/>
</dbReference>
<feature type="domain" description="Rap-GAP" evidence="3">
    <location>
        <begin position="244"/>
        <end position="461"/>
    </location>
</feature>
<dbReference type="Gene3D" id="3.40.50.11210">
    <property type="entry name" value="Rap/Ran-GAP"/>
    <property type="match status" value="1"/>
</dbReference>
<dbReference type="Pfam" id="PF07707">
    <property type="entry name" value="BACK"/>
    <property type="match status" value="1"/>
</dbReference>
<dbReference type="InterPro" id="IPR011333">
    <property type="entry name" value="SKP1/BTB/POZ_sf"/>
</dbReference>
<reference evidence="5" key="1">
    <citation type="journal article" date="2010" name="Nature">
        <title>The Amphimedon queenslandica genome and the evolution of animal complexity.</title>
        <authorList>
            <person name="Srivastava M."/>
            <person name="Simakov O."/>
            <person name="Chapman J."/>
            <person name="Fahey B."/>
            <person name="Gauthier M.E."/>
            <person name="Mitros T."/>
            <person name="Richards G.S."/>
            <person name="Conaco C."/>
            <person name="Dacre M."/>
            <person name="Hellsten U."/>
            <person name="Larroux C."/>
            <person name="Putnam N.H."/>
            <person name="Stanke M."/>
            <person name="Adamska M."/>
            <person name="Darling A."/>
            <person name="Degnan S.M."/>
            <person name="Oakley T.H."/>
            <person name="Plachetzki D.C."/>
            <person name="Zhai Y."/>
            <person name="Adamski M."/>
            <person name="Calcino A."/>
            <person name="Cummins S.F."/>
            <person name="Goodstein D.M."/>
            <person name="Harris C."/>
            <person name="Jackson D.J."/>
            <person name="Leys S.P."/>
            <person name="Shu S."/>
            <person name="Woodcroft B.J."/>
            <person name="Vervoort M."/>
            <person name="Kosik K.S."/>
            <person name="Manning G."/>
            <person name="Degnan B.M."/>
            <person name="Rokhsar D.S."/>
        </authorList>
    </citation>
    <scope>NUCLEOTIDE SEQUENCE [LARGE SCALE GENOMIC DNA]</scope>
</reference>
<accession>A0A1X7TZ71</accession>
<keyword evidence="5" id="KW-1185">Reference proteome</keyword>
<dbReference type="Pfam" id="PF21022">
    <property type="entry name" value="Rap-GAP_dimer"/>
    <property type="match status" value="1"/>
</dbReference>
<dbReference type="InterPro" id="IPR050989">
    <property type="entry name" value="Rap1_Ran_GAP"/>
</dbReference>
<dbReference type="GO" id="GO:0051056">
    <property type="term" value="P:regulation of small GTPase mediated signal transduction"/>
    <property type="evidence" value="ECO:0007669"/>
    <property type="project" value="InterPro"/>
</dbReference>
<dbReference type="PANTHER" id="PTHR15711">
    <property type="entry name" value="RAP GTPASE-ACTIVATING PROTEIN"/>
    <property type="match status" value="1"/>
</dbReference>
<dbReference type="EnsemblMetazoa" id="XM_020001295.1">
    <property type="protein sequence ID" value="XP_019856854.1"/>
    <property type="gene ID" value="LOC100635959"/>
</dbReference>
<name>A0A1X7TZ71_AMPQE</name>
<dbReference type="InterPro" id="IPR000331">
    <property type="entry name" value="Rap/Ran_GAP_dom"/>
</dbReference>
<feature type="compositionally biased region" description="Low complexity" evidence="2">
    <location>
        <begin position="620"/>
        <end position="633"/>
    </location>
</feature>
<dbReference type="Pfam" id="PF00651">
    <property type="entry name" value="BTB"/>
    <property type="match status" value="1"/>
</dbReference>
<dbReference type="PANTHER" id="PTHR15711:SF25">
    <property type="entry name" value="RADISH, ISOFORM I"/>
    <property type="match status" value="1"/>
</dbReference>
<evidence type="ECO:0000256" key="1">
    <source>
        <dbReference type="ARBA" id="ARBA00022468"/>
    </source>
</evidence>
<feature type="compositionally biased region" description="Basic and acidic residues" evidence="2">
    <location>
        <begin position="61"/>
        <end position="71"/>
    </location>
</feature>
<dbReference type="SMART" id="SM00225">
    <property type="entry name" value="BTB"/>
    <property type="match status" value="1"/>
</dbReference>
<dbReference type="Gene3D" id="3.30.710.10">
    <property type="entry name" value="Potassium Channel Kv1.1, Chain A"/>
    <property type="match status" value="1"/>
</dbReference>
<dbReference type="InterPro" id="IPR000210">
    <property type="entry name" value="BTB/POZ_dom"/>
</dbReference>
<dbReference type="InterPro" id="IPR035974">
    <property type="entry name" value="Rap/Ran-GAP_sf"/>
</dbReference>
<dbReference type="InParanoid" id="A0A1X7TZ71"/>
<evidence type="ECO:0000256" key="2">
    <source>
        <dbReference type="SAM" id="MobiDB-lite"/>
    </source>
</evidence>
<gene>
    <name evidence="4" type="primary">100635959</name>
</gene>
<sequence length="863" mass="97228">MATLEKLRVYKQVCLKIRSSLVSGRDDLVSPTLVTRNFVEGFVASLNDPILSKHTLERKIREEEEERERSEITGYRSSSSYGNGASANCGGGDRKRGGEGSSPECPFIEPAEGWSTEYYETRCQVCDSESLCACRKDISSNEFELRPLEEAAYRAHFNGVEHWNYFTDEPDIGPIVLSLKQEPCGEKFRILVRSSDHYLHGLIPVGELDVTQLSREEVVNAISRAMNLQTSFKPAGLPNMVEELLKIDETFVKNKHKVGLLRVKAGQTNEEEIFSNQHEPGPFEEFLGLMGDRVKLQGFKKFLGGLDGDRNFTGEESVFMEYKNMEVMFHVATLMPFSANDPQQVNKKRHIGNDIVCVVFLENSEAVFNPSWIRSHFIHSYVVVQHIVGTHGQPLYRIGVTNRSSVPTFSPDLQFIPTMPHCKPLQHILLSKIINAERASYHAPKFLKLTNRSRAQLLIELTACLTEFEMATKNCRATRKISRRGTWLPIGISRPPSPLLDPVREKYTNDEKLVEDLKNALAGPELADVMFIVGENRVPLFGVKSILACRSRVFKSMFKDGVSQTRIGSPSGRRRLNSSGARVNTTVSSPQLPRKANGFQPSPQKAKLMSAVIVKKKKTSNSSDLLDRSMSSSPEPRTPFLEEPKQIIQEQYTIPEFNDAVFSQVLKYLITGSCSIQPSTIVGITCAAEHFEIPELKQACFDQLSNCLMVKSVCKILTQLESYLLYRCAKTMVVRTLEFVDSNAEDILVSEDFLKLSENMVHLILRRDIEVQEILKVNAALDWTTKNIKPNQDFKKLVRPLVKHVRLHLIDAGDLMKIVVPSGIFEMEKVMTALAYQVDPSSVETNSYSMFKPKIKSSVLSSR</sequence>
<reference evidence="4" key="2">
    <citation type="submission" date="2017-05" db="UniProtKB">
        <authorList>
            <consortium name="EnsemblMetazoa"/>
        </authorList>
    </citation>
    <scope>IDENTIFICATION</scope>
</reference>
<organism evidence="4">
    <name type="scientific">Amphimedon queenslandica</name>
    <name type="common">Sponge</name>
    <dbReference type="NCBI Taxonomy" id="400682"/>
    <lineage>
        <taxon>Eukaryota</taxon>
        <taxon>Metazoa</taxon>
        <taxon>Porifera</taxon>
        <taxon>Demospongiae</taxon>
        <taxon>Heteroscleromorpha</taxon>
        <taxon>Haplosclerida</taxon>
        <taxon>Niphatidae</taxon>
        <taxon>Amphimedon</taxon>
    </lineage>
</organism>
<dbReference type="SUPFAM" id="SSF54695">
    <property type="entry name" value="POZ domain"/>
    <property type="match status" value="1"/>
</dbReference>
<dbReference type="eggNOG" id="KOG2075">
    <property type="taxonomic scope" value="Eukaryota"/>
</dbReference>
<evidence type="ECO:0000313" key="5">
    <source>
        <dbReference type="Proteomes" id="UP000007879"/>
    </source>
</evidence>
<dbReference type="Pfam" id="PF02145">
    <property type="entry name" value="Rap_GAP"/>
    <property type="match status" value="1"/>
</dbReference>
<dbReference type="PROSITE" id="PS50085">
    <property type="entry name" value="RAPGAP"/>
    <property type="match status" value="1"/>
</dbReference>
<dbReference type="OrthoDB" id="2499658at2759"/>
<evidence type="ECO:0000259" key="3">
    <source>
        <dbReference type="PROSITE" id="PS50085"/>
    </source>
</evidence>
<evidence type="ECO:0000313" key="4">
    <source>
        <dbReference type="EnsemblMetazoa" id="Aqu2.1.20819_001"/>
    </source>
</evidence>
<protein>
    <recommendedName>
        <fullName evidence="3">Rap-GAP domain-containing protein</fullName>
    </recommendedName>
</protein>
<dbReference type="EnsemblMetazoa" id="Aqu2.1.20819_001">
    <property type="protein sequence ID" value="Aqu2.1.20819_001"/>
    <property type="gene ID" value="Aqu2.1.20819"/>
</dbReference>
<dbReference type="KEGG" id="aqu:100635959"/>
<keyword evidence="1" id="KW-0343">GTPase activation</keyword>
<dbReference type="AlphaFoldDB" id="A0A1X7TZ71"/>
<dbReference type="eggNOG" id="KOG3686">
    <property type="taxonomic scope" value="Eukaryota"/>
</dbReference>
<feature type="compositionally biased region" description="Polar residues" evidence="2">
    <location>
        <begin position="577"/>
        <end position="591"/>
    </location>
</feature>